<dbReference type="AlphaFoldDB" id="A0A5P2DFT8"/>
<evidence type="ECO:0000256" key="1">
    <source>
        <dbReference type="SAM" id="MobiDB-lite"/>
    </source>
</evidence>
<evidence type="ECO:0000313" key="3">
    <source>
        <dbReference type="Proteomes" id="UP000324101"/>
    </source>
</evidence>
<dbReference type="OrthoDB" id="7871924at2"/>
<organism evidence="2 3">
    <name type="scientific">Streptomyces venezuelae</name>
    <dbReference type="NCBI Taxonomy" id="54571"/>
    <lineage>
        <taxon>Bacteria</taxon>
        <taxon>Bacillati</taxon>
        <taxon>Actinomycetota</taxon>
        <taxon>Actinomycetes</taxon>
        <taxon>Kitasatosporales</taxon>
        <taxon>Streptomycetaceae</taxon>
        <taxon>Streptomyces</taxon>
    </lineage>
</organism>
<dbReference type="Proteomes" id="UP000324101">
    <property type="component" value="Chromosome"/>
</dbReference>
<name>A0A5P2DFT8_STRVZ</name>
<dbReference type="RefSeq" id="WP_150255375.1">
    <property type="nucleotide sequence ID" value="NZ_CP029189.1"/>
</dbReference>
<accession>A0A5P2DFT8</accession>
<gene>
    <name evidence="2" type="ORF">DEJ51_00850</name>
</gene>
<feature type="compositionally biased region" description="Polar residues" evidence="1">
    <location>
        <begin position="128"/>
        <end position="137"/>
    </location>
</feature>
<protein>
    <submittedName>
        <fullName evidence="2">Uncharacterized protein</fullName>
    </submittedName>
</protein>
<evidence type="ECO:0000313" key="2">
    <source>
        <dbReference type="EMBL" id="QES52988.1"/>
    </source>
</evidence>
<sequence>MGDDYLTVIPTTRTGSPVKDAADRAAAVPAGMLPDDDARRGLAARWHDSVEGVDCGSRLESIGCPHCPCCGIRLRPASSSPASTHRTRHVVGNLRGITLPGALTRPRGQIAPRRVPGLRGRRVTGGLSTANTAGMSP</sequence>
<dbReference type="EMBL" id="CP029189">
    <property type="protein sequence ID" value="QES52988.1"/>
    <property type="molecule type" value="Genomic_DNA"/>
</dbReference>
<proteinExistence type="predicted"/>
<reference evidence="2 3" key="1">
    <citation type="submission" date="2018-05" db="EMBL/GenBank/DDBJ databases">
        <title>Streptomyces venezuelae.</title>
        <authorList>
            <person name="Kim W."/>
            <person name="Lee N."/>
            <person name="Cho B.-K."/>
        </authorList>
    </citation>
    <scope>NUCLEOTIDE SEQUENCE [LARGE SCALE GENOMIC DNA]</scope>
    <source>
        <strain evidence="2 3">ATCC 21018</strain>
    </source>
</reference>
<feature type="region of interest" description="Disordered" evidence="1">
    <location>
        <begin position="118"/>
        <end position="137"/>
    </location>
</feature>